<reference evidence="1 2" key="1">
    <citation type="submission" date="2016-11" db="EMBL/GenBank/DDBJ databases">
        <title>Trade-off between light-utilization and light-protection in marine flavobacteria.</title>
        <authorList>
            <person name="Kumagai Y."/>
        </authorList>
    </citation>
    <scope>NUCLEOTIDE SEQUENCE [LARGE SCALE GENOMIC DNA]</scope>
    <source>
        <strain evidence="1 2">NBRC 107125</strain>
    </source>
</reference>
<dbReference type="KEGG" id="osg:BST96_08125"/>
<dbReference type="RefSeq" id="WP_085758221.1">
    <property type="nucleotide sequence ID" value="NZ_CP019343.1"/>
</dbReference>
<dbReference type="EMBL" id="CP019343">
    <property type="protein sequence ID" value="ARN74091.1"/>
    <property type="molecule type" value="Genomic_DNA"/>
</dbReference>
<dbReference type="Proteomes" id="UP000193450">
    <property type="component" value="Chromosome"/>
</dbReference>
<proteinExistence type="predicted"/>
<dbReference type="STRING" id="716816.BST96_08125"/>
<sequence>MIYDWIYRNVIFPGFHAVKKDGVNSALKRSTEAGALSPESLEKLQSKKLQDLLCHAYESVPYYHKCLSDAGVDRVEDITPALIRQLPVMTKPLFRDHFNSLISSRVDGNATIDNSTSGSSGEPFFFKTDMKSIASRVATVIRNYGWAGISLGEKEVRLWGAQMDIKKSESIRSVIRSLITRQKILSTYTMTDNDLANYAAIINQFKPTMLVSYPGPLSVFADYCRDNHIKLPSVKAMVTSAEMLFPHQRENIESVFGIKIFNRYGSREFGDIAQEDKNHDGLRVNSDRFFVEILRDDLSPCSRGEKGELYITDLDNYGMPFIRYKIGDQASWAEQENFYQGMPFPKLNQIEGRSLDVVIAPNGNRLGGTFWTILLRKDKAIKEFQVIQDSSSLLIIKYVPEESMNSGILDALTADIKAKCGEDFDVRFETVDKFTTSDNGKHRLIIVR</sequence>
<dbReference type="SUPFAM" id="SSF56801">
    <property type="entry name" value="Acetyl-CoA synthetase-like"/>
    <property type="match status" value="1"/>
</dbReference>
<accession>A0A1X9NAA4</accession>
<name>A0A1X9NAA4_9GAMM</name>
<dbReference type="PANTHER" id="PTHR36932:SF1">
    <property type="entry name" value="CAPSULAR POLYSACCHARIDE BIOSYNTHESIS PROTEIN"/>
    <property type="match status" value="1"/>
</dbReference>
<dbReference type="Gene3D" id="3.40.50.12780">
    <property type="entry name" value="N-terminal domain of ligase-like"/>
    <property type="match status" value="1"/>
</dbReference>
<dbReference type="AlphaFoldDB" id="A0A1X9NAA4"/>
<evidence type="ECO:0000313" key="1">
    <source>
        <dbReference type="EMBL" id="ARN74091.1"/>
    </source>
</evidence>
<gene>
    <name evidence="1" type="ORF">BST96_08125</name>
</gene>
<evidence type="ECO:0008006" key="3">
    <source>
        <dbReference type="Google" id="ProtNLM"/>
    </source>
</evidence>
<protein>
    <recommendedName>
        <fullName evidence="3">Capsule biosynthesis protein CapK</fullName>
    </recommendedName>
</protein>
<dbReference type="PANTHER" id="PTHR36932">
    <property type="entry name" value="CAPSULAR POLYSACCHARIDE BIOSYNTHESIS PROTEIN"/>
    <property type="match status" value="1"/>
</dbReference>
<dbReference type="InterPro" id="IPR053158">
    <property type="entry name" value="CapK_Type1_Caps_Biosynth"/>
</dbReference>
<evidence type="ECO:0000313" key="2">
    <source>
        <dbReference type="Proteomes" id="UP000193450"/>
    </source>
</evidence>
<dbReference type="InterPro" id="IPR042099">
    <property type="entry name" value="ANL_N_sf"/>
</dbReference>
<dbReference type="OrthoDB" id="580775at2"/>
<keyword evidence="2" id="KW-1185">Reference proteome</keyword>
<organism evidence="1 2">
    <name type="scientific">Oceanicoccus sagamiensis</name>
    <dbReference type="NCBI Taxonomy" id="716816"/>
    <lineage>
        <taxon>Bacteria</taxon>
        <taxon>Pseudomonadati</taxon>
        <taxon>Pseudomonadota</taxon>
        <taxon>Gammaproteobacteria</taxon>
        <taxon>Cellvibrionales</taxon>
        <taxon>Spongiibacteraceae</taxon>
        <taxon>Oceanicoccus</taxon>
    </lineage>
</organism>